<dbReference type="InterPro" id="IPR058922">
    <property type="entry name" value="WHD_DRP"/>
</dbReference>
<dbReference type="GO" id="GO:0042742">
    <property type="term" value="P:defense response to bacterium"/>
    <property type="evidence" value="ECO:0007669"/>
    <property type="project" value="UniProtKB-ARBA"/>
</dbReference>
<sequence length="527" mass="60603">MISELEGSEPKKQEAGHLISELRNLLSSKRYMFILDDVWNIDLWEQLKHSLPDDKNGSRVVMTSRFIDVAKSADPKMIPYELTFLKEKESLDLLLKKALPYQEPDEECPIDLLELADKLSKKCKGLPLALIVLGGILSTKNQTCHDWKKVLDTMDWHEEGKDCMQVLAMSYEDMPFYLKACFLYLSSFPENFEIYAIRLINMWVAERIIPQQEKKTMEETAEVCLDQLIQRSLVQVSSRNTDGSIKRCRVHDLVRDLAMHEGIKENFISVFSEPQGRVNYLHRNLETLDLRRTGLDGDILMGVWTISTLRHVICDEDLVCGPPSNVDLSNLQTLQCIVVSDTWKTYLPCLKNLRKFGLVNRHANNWDGVVHLLGTLAHLLVLSVRITEEVQYIPIEIVYPTMIPNYQNLQSLSLWNCWSEDVTLEARLLPPHLVKLILADSQLRQDPMQELGKLKNLKKLELWEKVYIGGTEMICPAGFPALEKLFIYLTGITSFTVKEGVMPKLKHIENGSVRILNMPPELKHFEK</sequence>
<gene>
    <name evidence="6" type="ORF">LUZ61_014566</name>
</gene>
<dbReference type="InterPro" id="IPR042197">
    <property type="entry name" value="Apaf_helical"/>
</dbReference>
<dbReference type="GO" id="GO:0002758">
    <property type="term" value="P:innate immune response-activating signaling pathway"/>
    <property type="evidence" value="ECO:0007669"/>
    <property type="project" value="UniProtKB-ARBA"/>
</dbReference>
<dbReference type="InterPro" id="IPR032675">
    <property type="entry name" value="LRR_dom_sf"/>
</dbReference>
<feature type="domain" description="NB-ARC" evidence="3">
    <location>
        <begin position="7"/>
        <end position="100"/>
    </location>
</feature>
<dbReference type="InterPro" id="IPR055414">
    <property type="entry name" value="LRR_R13L4/SHOC2-like"/>
</dbReference>
<dbReference type="PRINTS" id="PR00364">
    <property type="entry name" value="DISEASERSIST"/>
</dbReference>
<dbReference type="Proteomes" id="UP001210211">
    <property type="component" value="Unassembled WGS sequence"/>
</dbReference>
<comment type="caution">
    <text evidence="6">The sequence shown here is derived from an EMBL/GenBank/DDBJ whole genome shotgun (WGS) entry which is preliminary data.</text>
</comment>
<dbReference type="Pfam" id="PF00931">
    <property type="entry name" value="NB-ARC"/>
    <property type="match status" value="1"/>
</dbReference>
<dbReference type="PANTHER" id="PTHR23155">
    <property type="entry name" value="DISEASE RESISTANCE PROTEIN RP"/>
    <property type="match status" value="1"/>
</dbReference>
<evidence type="ECO:0000256" key="1">
    <source>
        <dbReference type="ARBA" id="ARBA00022737"/>
    </source>
</evidence>
<protein>
    <recommendedName>
        <fullName evidence="8">NB-ARC domain-containing protein</fullName>
    </recommendedName>
</protein>
<evidence type="ECO:0000259" key="4">
    <source>
        <dbReference type="Pfam" id="PF23559"/>
    </source>
</evidence>
<accession>A0AAD5Z2N8</accession>
<keyword evidence="7" id="KW-1185">Reference proteome</keyword>
<dbReference type="Gene3D" id="3.40.50.300">
    <property type="entry name" value="P-loop containing nucleotide triphosphate hydrolases"/>
    <property type="match status" value="1"/>
</dbReference>
<dbReference type="Gene3D" id="3.80.10.10">
    <property type="entry name" value="Ribonuclease Inhibitor"/>
    <property type="match status" value="1"/>
</dbReference>
<dbReference type="InterPro" id="IPR036388">
    <property type="entry name" value="WH-like_DNA-bd_sf"/>
</dbReference>
<keyword evidence="1" id="KW-0677">Repeat</keyword>
<evidence type="ECO:0000313" key="6">
    <source>
        <dbReference type="EMBL" id="KAJ3685402.1"/>
    </source>
</evidence>
<dbReference type="GO" id="GO:0009626">
    <property type="term" value="P:plant-type hypersensitive response"/>
    <property type="evidence" value="ECO:0007669"/>
    <property type="project" value="UniProtKB-ARBA"/>
</dbReference>
<dbReference type="Pfam" id="PF23559">
    <property type="entry name" value="WHD_DRP"/>
    <property type="match status" value="1"/>
</dbReference>
<dbReference type="AlphaFoldDB" id="A0AAD5Z2N8"/>
<dbReference type="Gene3D" id="1.10.10.10">
    <property type="entry name" value="Winged helix-like DNA-binding domain superfamily/Winged helix DNA-binding domain"/>
    <property type="match status" value="1"/>
</dbReference>
<dbReference type="InterPro" id="IPR002182">
    <property type="entry name" value="NB-ARC"/>
</dbReference>
<evidence type="ECO:0008006" key="8">
    <source>
        <dbReference type="Google" id="ProtNLM"/>
    </source>
</evidence>
<dbReference type="Gene3D" id="1.10.8.430">
    <property type="entry name" value="Helical domain of apoptotic protease-activating factors"/>
    <property type="match status" value="1"/>
</dbReference>
<feature type="domain" description="Disease resistance protein winged helix" evidence="4">
    <location>
        <begin position="188"/>
        <end position="258"/>
    </location>
</feature>
<dbReference type="Pfam" id="PF23598">
    <property type="entry name" value="LRR_14"/>
    <property type="match status" value="1"/>
</dbReference>
<dbReference type="SUPFAM" id="SSF52058">
    <property type="entry name" value="L domain-like"/>
    <property type="match status" value="1"/>
</dbReference>
<dbReference type="EMBL" id="JAMRDG010000002">
    <property type="protein sequence ID" value="KAJ3685402.1"/>
    <property type="molecule type" value="Genomic_DNA"/>
</dbReference>
<feature type="domain" description="Disease resistance R13L4/SHOC-2-like LRR" evidence="5">
    <location>
        <begin position="283"/>
        <end position="509"/>
    </location>
</feature>
<evidence type="ECO:0000259" key="3">
    <source>
        <dbReference type="Pfam" id="PF00931"/>
    </source>
</evidence>
<name>A0AAD5Z2N8_9POAL</name>
<dbReference type="InterPro" id="IPR044974">
    <property type="entry name" value="Disease_R_plants"/>
</dbReference>
<reference evidence="6 7" key="1">
    <citation type="journal article" date="2022" name="Cell">
        <title>Repeat-based holocentromeres influence genome architecture and karyotype evolution.</title>
        <authorList>
            <person name="Hofstatter P.G."/>
            <person name="Thangavel G."/>
            <person name="Lux T."/>
            <person name="Neumann P."/>
            <person name="Vondrak T."/>
            <person name="Novak P."/>
            <person name="Zhang M."/>
            <person name="Costa L."/>
            <person name="Castellani M."/>
            <person name="Scott A."/>
            <person name="Toegelov H."/>
            <person name="Fuchs J."/>
            <person name="Mata-Sucre Y."/>
            <person name="Dias Y."/>
            <person name="Vanzela A.L.L."/>
            <person name="Huettel B."/>
            <person name="Almeida C.C.S."/>
            <person name="Simkova H."/>
            <person name="Souza G."/>
            <person name="Pedrosa-Harand A."/>
            <person name="Macas J."/>
            <person name="Mayer K.F.X."/>
            <person name="Houben A."/>
            <person name="Marques A."/>
        </authorList>
    </citation>
    <scope>NUCLEOTIDE SEQUENCE [LARGE SCALE GENOMIC DNA]</scope>
    <source>
        <strain evidence="6">RhyTen1mFocal</strain>
    </source>
</reference>
<proteinExistence type="predicted"/>
<dbReference type="SUPFAM" id="SSF52540">
    <property type="entry name" value="P-loop containing nucleoside triphosphate hydrolases"/>
    <property type="match status" value="1"/>
</dbReference>
<dbReference type="InterPro" id="IPR027417">
    <property type="entry name" value="P-loop_NTPase"/>
</dbReference>
<dbReference type="PANTHER" id="PTHR23155:SF1205">
    <property type="entry name" value="DISEASE RESISTANCE PROTEIN RPM1"/>
    <property type="match status" value="1"/>
</dbReference>
<keyword evidence="2" id="KW-0611">Plant defense</keyword>
<evidence type="ECO:0000313" key="7">
    <source>
        <dbReference type="Proteomes" id="UP001210211"/>
    </source>
</evidence>
<organism evidence="6 7">
    <name type="scientific">Rhynchospora tenuis</name>
    <dbReference type="NCBI Taxonomy" id="198213"/>
    <lineage>
        <taxon>Eukaryota</taxon>
        <taxon>Viridiplantae</taxon>
        <taxon>Streptophyta</taxon>
        <taxon>Embryophyta</taxon>
        <taxon>Tracheophyta</taxon>
        <taxon>Spermatophyta</taxon>
        <taxon>Magnoliopsida</taxon>
        <taxon>Liliopsida</taxon>
        <taxon>Poales</taxon>
        <taxon>Cyperaceae</taxon>
        <taxon>Cyperoideae</taxon>
        <taxon>Rhynchosporeae</taxon>
        <taxon>Rhynchospora</taxon>
    </lineage>
</organism>
<dbReference type="FunFam" id="1.10.10.10:FF:000322">
    <property type="entry name" value="Probable disease resistance protein At1g63360"/>
    <property type="match status" value="1"/>
</dbReference>
<dbReference type="GO" id="GO:0043531">
    <property type="term" value="F:ADP binding"/>
    <property type="evidence" value="ECO:0007669"/>
    <property type="project" value="InterPro"/>
</dbReference>
<evidence type="ECO:0000256" key="2">
    <source>
        <dbReference type="ARBA" id="ARBA00022821"/>
    </source>
</evidence>
<evidence type="ECO:0000259" key="5">
    <source>
        <dbReference type="Pfam" id="PF23598"/>
    </source>
</evidence>